<dbReference type="KEGG" id="azz:DEW08_29830"/>
<dbReference type="PANTHER" id="PTHR38340">
    <property type="entry name" value="S-LAYER PROTEIN"/>
    <property type="match status" value="1"/>
</dbReference>
<reference evidence="18" key="1">
    <citation type="submission" date="2018-05" db="EMBL/GenBank/DDBJ databases">
        <title>Azospirillum thermophila sp. nov., a novel isolated from hot spring.</title>
        <authorList>
            <person name="Zhao Z."/>
        </authorList>
    </citation>
    <scope>NUCLEOTIDE SEQUENCE [LARGE SCALE GENOMIC DNA]</scope>
    <source>
        <strain evidence="18">CFH 70021</strain>
        <plasmid evidence="18">unnamed4</plasmid>
    </source>
</reference>
<dbReference type="PROSITE" id="PS00330">
    <property type="entry name" value="HEMOLYSIN_CALCIUM"/>
    <property type="match status" value="5"/>
</dbReference>
<keyword evidence="7" id="KW-0479">Metal-binding</keyword>
<dbReference type="InterPro" id="IPR038081">
    <property type="entry name" value="CalX-like_sf"/>
</dbReference>
<proteinExistence type="inferred from homology"/>
<evidence type="ECO:0000256" key="3">
    <source>
        <dbReference type="ARBA" id="ARBA00009490"/>
    </source>
</evidence>
<keyword evidence="18" id="KW-1185">Reference proteome</keyword>
<dbReference type="GO" id="GO:0006508">
    <property type="term" value="P:proteolysis"/>
    <property type="evidence" value="ECO:0007669"/>
    <property type="project" value="UniProtKB-KW"/>
</dbReference>
<dbReference type="Pfam" id="PF00413">
    <property type="entry name" value="Peptidase_M10"/>
    <property type="match status" value="1"/>
</dbReference>
<evidence type="ECO:0000259" key="15">
    <source>
        <dbReference type="SMART" id="SM00235"/>
    </source>
</evidence>
<evidence type="ECO:0000256" key="10">
    <source>
        <dbReference type="ARBA" id="ARBA00022801"/>
    </source>
</evidence>
<sequence>MAGGVSIENQLTGIDAIDTTLYGTKWNTTSITYSFPTAVGALSDYSISLNPGYFSTLTSDEQAVFLDILGRWSAVSGLRFTQSGNPASADIRIYWYKSSDNYTARVVDFPGDTPESGDIQFGHSIESGDLSEGSYSYFTLLHEVGHALGLKHPHDSINGFPAAQPDRDSVEVSVMSYSSHFGSGIGYYTIEPGSYPMGPMLNDIAAIQHLYGANWGTNPGDTTYTFDPAAPVILTTIWDGGGVDSYNFANYTTNLKIDLSPGGWSDLGGQYAVLDGTNGISAANNLANAYLYQGDPRSLIENATGGDGDDTLIGNQVDNLLIGGKGNDSLVGGAGADTLFGGAGNDTLMGGEQADSLVGGAGNDVLVGGAGNDVLTGGAGDDDIDGGDGIDTLVLDSTPDSVMAAGAGAWRVGGAATGLDSVRNVELLQIGLLSAFAIDRFGIAPTLAIAAGDADKAEGDGGTTAFTFTVTRVGDITRASTVDWTVTGSGAAAADGDDFGGSLPGGTLRFAIGETSKTITVQAAGDRGTEGDEGFAVTLSNPDWATIGTASATGTIRNDDTGLSIAATDAVKAEGNGGTTAFTFTVTRTGVLTGSSSAAYTVGGIGTRPANAADFGGSFASGMISFAAGETSKTITIQVAGDTAAEGDETFEVSLFNPTGAVLDGASATGTILDDDGSLSIAATDAVKREGDGGSTAFTFTVTRTQGLAGSASVDWAVTGSGLQAADAADFTGGVLPSGTISFAPGETSKTITVQVAGDTAVESDEGFTVTLSNPGGAVIATATAAGTIRNNDPVDPRLSAPASLTLLAGSPTAIPGLSVADGDSAAVTVTLTPANGSLAVGGPATVATLAGVTTVSGSVAQVNASLATLSFTGTAGQTAASIGVTVSDGDPATPDAGGSIALTLLNAPTVTLPALPNMLAGATASLPGLSVADADGDSLTLRLGVTGGALSATAAAGATVVADGAGGLTIGGSAAAINATLATLGFTAGAAGTATLTALVEDGDSRTAPGTASASFALLNGTSLTLPQLDALIVGQTTALSGLRLENPDNGQVTVRLTPAGAVLALSTVAGVQATDLGNGAMALSGAAWAVNQALATLTMTPAAGTATATVRLEADFADPALPDRSGTLTLPVASLPAAGGDVAATAPDGGAAAVTRDSRPAAANLRIAPAVLSDPDGVPPAGMRILAVSGGTLAAADGSAILLGPAGTVLPLAAGGADLRFTPAAGHLGTATVTYVLVDAAVGSLNSAPSTARLVVGMPAPALGAVTYDATAVRLTGSAAAGSRVEVYRDADNNGRLDSGEALAGSVTLAAGETAFALSVPLTSGGYNDFLLVAVDPSSGTASAATDVVSRFLAVGDGNGPQAAVEMTTDAAGRQTLRATVPSGVTAPVPLALTGGTASDGTTPLLAAALPAGLSLTATGPEAPQTPAQAAVALAGLLQERVAASGGGSGLAAAIAAAFASPAGQAGLTVRSIVPTVPQGSATAPVAIRGTGAAEALLIDAGGLPVGTVLQLDEIDFAFVMGPAIVTGGMGDNRLYGDDAAQRVGMGAGNDTVFGGGGTDLLSGGAGGDLLNGGTGDDTVGGGAGGDVIGGGSGGDALFGEEGADILFGEDGDDILSLGLGDDIADGGTGNDTIFGEDGNDTLFGGDGDDILSLGLGDDIADGGTGNDTIFGEDGNDTLFGGDGDDILSLGLGDDIADGGAGSDTIFGGSGDDTLFGGAGDDLLFLDQGADTAWGGEGADVFAFGGNSGGSVVVDFLPGVDRLALYDPSLSLQGIVASARTVAGSTVLDLRPGASITILGQAGDVGRWFG</sequence>
<dbReference type="GO" id="GO:0007154">
    <property type="term" value="P:cell communication"/>
    <property type="evidence" value="ECO:0007669"/>
    <property type="project" value="InterPro"/>
</dbReference>
<feature type="domain" description="Calx-beta" evidence="16">
    <location>
        <begin position="668"/>
        <end position="773"/>
    </location>
</feature>
<dbReference type="InterPro" id="IPR024079">
    <property type="entry name" value="MetalloPept_cat_dom_sf"/>
</dbReference>
<evidence type="ECO:0000256" key="1">
    <source>
        <dbReference type="ARBA" id="ARBA00004370"/>
    </source>
</evidence>
<dbReference type="Pfam" id="PF03160">
    <property type="entry name" value="Calx-beta"/>
    <property type="match status" value="3"/>
</dbReference>
<keyword evidence="11" id="KW-0862">Zinc</keyword>
<evidence type="ECO:0000256" key="7">
    <source>
        <dbReference type="ARBA" id="ARBA00022723"/>
    </source>
</evidence>
<dbReference type="InterPro" id="IPR050557">
    <property type="entry name" value="RTX_toxin/Mannuronan_C5-epim"/>
</dbReference>
<organism evidence="17 18">
    <name type="scientific">Azospirillum thermophilum</name>
    <dbReference type="NCBI Taxonomy" id="2202148"/>
    <lineage>
        <taxon>Bacteria</taxon>
        <taxon>Pseudomonadati</taxon>
        <taxon>Pseudomonadota</taxon>
        <taxon>Alphaproteobacteria</taxon>
        <taxon>Rhodospirillales</taxon>
        <taxon>Azospirillaceae</taxon>
        <taxon>Azospirillum</taxon>
    </lineage>
</organism>
<dbReference type="SUPFAM" id="SSF51120">
    <property type="entry name" value="beta-Roll"/>
    <property type="match status" value="4"/>
</dbReference>
<dbReference type="EMBL" id="CP029359">
    <property type="protein sequence ID" value="AWK90215.1"/>
    <property type="molecule type" value="Genomic_DNA"/>
</dbReference>
<dbReference type="SUPFAM" id="SSF141072">
    <property type="entry name" value="CalX-like"/>
    <property type="match status" value="3"/>
</dbReference>
<dbReference type="SMART" id="SM00235">
    <property type="entry name" value="ZnMc"/>
    <property type="match status" value="1"/>
</dbReference>
<dbReference type="Pfam" id="PF00353">
    <property type="entry name" value="HemolysinCabind"/>
    <property type="match status" value="7"/>
</dbReference>
<evidence type="ECO:0000256" key="8">
    <source>
        <dbReference type="ARBA" id="ARBA00022729"/>
    </source>
</evidence>
<keyword evidence="9" id="KW-0677">Repeat</keyword>
<feature type="domain" description="Calx-beta" evidence="16">
    <location>
        <begin position="447"/>
        <end position="540"/>
    </location>
</feature>
<geneLocation type="plasmid" evidence="17 18">
    <name>unnamed4</name>
</geneLocation>
<evidence type="ECO:0000256" key="2">
    <source>
        <dbReference type="ARBA" id="ARBA00004613"/>
    </source>
</evidence>
<dbReference type="GO" id="GO:0008270">
    <property type="term" value="F:zinc ion binding"/>
    <property type="evidence" value="ECO:0007669"/>
    <property type="project" value="InterPro"/>
</dbReference>
<feature type="domain" description="Peptidase metallopeptidase" evidence="15">
    <location>
        <begin position="22"/>
        <end position="183"/>
    </location>
</feature>
<dbReference type="SUPFAM" id="SSF55486">
    <property type="entry name" value="Metalloproteases ('zincins'), catalytic domain"/>
    <property type="match status" value="1"/>
</dbReference>
<dbReference type="InterPro" id="IPR011049">
    <property type="entry name" value="Serralysin-like_metalloprot_C"/>
</dbReference>
<evidence type="ECO:0000256" key="14">
    <source>
        <dbReference type="ARBA" id="ARBA00023136"/>
    </source>
</evidence>
<dbReference type="Gene3D" id="3.40.390.10">
    <property type="entry name" value="Collagenase (Catalytic Domain)"/>
    <property type="match status" value="1"/>
</dbReference>
<dbReference type="CDD" id="cd04277">
    <property type="entry name" value="ZnMc_serralysin_like"/>
    <property type="match status" value="1"/>
</dbReference>
<accession>A0A2S2D0I9</accession>
<evidence type="ECO:0000256" key="6">
    <source>
        <dbReference type="ARBA" id="ARBA00022670"/>
    </source>
</evidence>
<keyword evidence="5" id="KW-0800">Toxin</keyword>
<evidence type="ECO:0000256" key="11">
    <source>
        <dbReference type="ARBA" id="ARBA00022833"/>
    </source>
</evidence>
<keyword evidence="12" id="KW-0106">Calcium</keyword>
<evidence type="ECO:0008006" key="19">
    <source>
        <dbReference type="Google" id="ProtNLM"/>
    </source>
</evidence>
<evidence type="ECO:0000256" key="13">
    <source>
        <dbReference type="ARBA" id="ARBA00023026"/>
    </source>
</evidence>
<keyword evidence="4" id="KW-0964">Secreted</keyword>
<dbReference type="Gene3D" id="2.60.40.2030">
    <property type="match status" value="3"/>
</dbReference>
<dbReference type="Proteomes" id="UP000245629">
    <property type="component" value="Plasmid unnamed4"/>
</dbReference>
<dbReference type="GO" id="GO:0031012">
    <property type="term" value="C:extracellular matrix"/>
    <property type="evidence" value="ECO:0007669"/>
    <property type="project" value="InterPro"/>
</dbReference>
<dbReference type="PANTHER" id="PTHR38340:SF1">
    <property type="entry name" value="S-LAYER PROTEIN"/>
    <property type="match status" value="1"/>
</dbReference>
<comment type="similarity">
    <text evidence="3">Belongs to the peptidase M10B family.</text>
</comment>
<keyword evidence="6" id="KW-0645">Protease</keyword>
<dbReference type="GO" id="GO:0005615">
    <property type="term" value="C:extracellular space"/>
    <property type="evidence" value="ECO:0007669"/>
    <property type="project" value="InterPro"/>
</dbReference>
<evidence type="ECO:0000256" key="5">
    <source>
        <dbReference type="ARBA" id="ARBA00022656"/>
    </source>
</evidence>
<keyword evidence="8" id="KW-0732">Signal</keyword>
<dbReference type="GO" id="GO:0005509">
    <property type="term" value="F:calcium ion binding"/>
    <property type="evidence" value="ECO:0007669"/>
    <property type="project" value="InterPro"/>
</dbReference>
<name>A0A2S2D0I9_9PROT</name>
<keyword evidence="17" id="KW-0614">Plasmid</keyword>
<dbReference type="GO" id="GO:0004222">
    <property type="term" value="F:metalloendopeptidase activity"/>
    <property type="evidence" value="ECO:0007669"/>
    <property type="project" value="InterPro"/>
</dbReference>
<keyword evidence="10" id="KW-0378">Hydrolase</keyword>
<dbReference type="SMART" id="SM00237">
    <property type="entry name" value="Calx_beta"/>
    <property type="match status" value="3"/>
</dbReference>
<dbReference type="InterPro" id="IPR003644">
    <property type="entry name" value="Calx_beta"/>
</dbReference>
<gene>
    <name evidence="17" type="ORF">DEW08_29830</name>
</gene>
<dbReference type="PRINTS" id="PR01488">
    <property type="entry name" value="RTXTOXINA"/>
</dbReference>
<dbReference type="InterPro" id="IPR034033">
    <property type="entry name" value="Serralysin-like"/>
</dbReference>
<evidence type="ECO:0000259" key="16">
    <source>
        <dbReference type="SMART" id="SM00237"/>
    </source>
</evidence>
<dbReference type="InterPro" id="IPR001343">
    <property type="entry name" value="Hemolysn_Ca-bd"/>
</dbReference>
<dbReference type="OrthoDB" id="223957at2"/>
<evidence type="ECO:0000256" key="9">
    <source>
        <dbReference type="ARBA" id="ARBA00022737"/>
    </source>
</evidence>
<keyword evidence="13" id="KW-0843">Virulence</keyword>
<dbReference type="InterPro" id="IPR001818">
    <property type="entry name" value="Pept_M10_metallopeptidase"/>
</dbReference>
<dbReference type="RefSeq" id="WP_109334304.1">
    <property type="nucleotide sequence ID" value="NZ_CP029359.1"/>
</dbReference>
<dbReference type="GO" id="GO:0016020">
    <property type="term" value="C:membrane"/>
    <property type="evidence" value="ECO:0007669"/>
    <property type="project" value="UniProtKB-SubCell"/>
</dbReference>
<feature type="domain" description="Calx-beta" evidence="16">
    <location>
        <begin position="552"/>
        <end position="656"/>
    </location>
</feature>
<protein>
    <recommendedName>
        <fullName evidence="19">Peptidase metallopeptidase domain-containing protein</fullName>
    </recommendedName>
</protein>
<keyword evidence="14" id="KW-0472">Membrane</keyword>
<evidence type="ECO:0000256" key="4">
    <source>
        <dbReference type="ARBA" id="ARBA00022525"/>
    </source>
</evidence>
<evidence type="ECO:0000313" key="17">
    <source>
        <dbReference type="EMBL" id="AWK90215.1"/>
    </source>
</evidence>
<evidence type="ECO:0000256" key="12">
    <source>
        <dbReference type="ARBA" id="ARBA00022837"/>
    </source>
</evidence>
<dbReference type="InterPro" id="IPR003995">
    <property type="entry name" value="RTX_toxin_determinant-A"/>
</dbReference>
<dbReference type="InterPro" id="IPR018511">
    <property type="entry name" value="Hemolysin-typ_Ca-bd_CS"/>
</dbReference>
<comment type="subcellular location">
    <subcellularLocation>
        <location evidence="1">Membrane</location>
    </subcellularLocation>
    <subcellularLocation>
        <location evidence="2">Secreted</location>
    </subcellularLocation>
</comment>
<dbReference type="InterPro" id="IPR006026">
    <property type="entry name" value="Peptidase_Metallo"/>
</dbReference>
<dbReference type="Gene3D" id="2.150.10.10">
    <property type="entry name" value="Serralysin-like metalloprotease, C-terminal"/>
    <property type="match status" value="4"/>
</dbReference>
<dbReference type="GO" id="GO:0090729">
    <property type="term" value="F:toxin activity"/>
    <property type="evidence" value="ECO:0007669"/>
    <property type="project" value="UniProtKB-KW"/>
</dbReference>
<dbReference type="PRINTS" id="PR00313">
    <property type="entry name" value="CABNDNGRPT"/>
</dbReference>
<evidence type="ECO:0000313" key="18">
    <source>
        <dbReference type="Proteomes" id="UP000245629"/>
    </source>
</evidence>